<feature type="chain" id="PRO_5041952987" evidence="1">
    <location>
        <begin position="28"/>
        <end position="107"/>
    </location>
</feature>
<sequence>MAASKTSLVLFLFALIAISANLQVVSALDLGLGVEVSALGLTCGGEALVRVKLPAGVSCPDAILHPNYCDSHCQTACPVGLKLGVSPCVDDLISVGYAYCGCCCIKL</sequence>
<protein>
    <submittedName>
        <fullName evidence="2">Uncharacterized protein</fullName>
    </submittedName>
</protein>
<dbReference type="AlphaFoldDB" id="A0AAD4XAE6"/>
<feature type="signal peptide" evidence="1">
    <location>
        <begin position="1"/>
        <end position="27"/>
    </location>
</feature>
<name>A0AAD4XAE6_9MAGN</name>
<evidence type="ECO:0000313" key="3">
    <source>
        <dbReference type="Proteomes" id="UP001202328"/>
    </source>
</evidence>
<keyword evidence="1" id="KW-0732">Signal</keyword>
<evidence type="ECO:0000313" key="2">
    <source>
        <dbReference type="EMBL" id="KAI3871193.1"/>
    </source>
</evidence>
<dbReference type="Proteomes" id="UP001202328">
    <property type="component" value="Unassembled WGS sequence"/>
</dbReference>
<reference evidence="2" key="1">
    <citation type="submission" date="2022-04" db="EMBL/GenBank/DDBJ databases">
        <title>A functionally conserved STORR gene fusion in Papaver species that diverged 16.8 million years ago.</title>
        <authorList>
            <person name="Catania T."/>
        </authorList>
    </citation>
    <scope>NUCLEOTIDE SEQUENCE</scope>
    <source>
        <strain evidence="2">S-188037</strain>
    </source>
</reference>
<evidence type="ECO:0000256" key="1">
    <source>
        <dbReference type="SAM" id="SignalP"/>
    </source>
</evidence>
<keyword evidence="3" id="KW-1185">Reference proteome</keyword>
<proteinExistence type="predicted"/>
<gene>
    <name evidence="2" type="ORF">MKW98_015093</name>
</gene>
<organism evidence="2 3">
    <name type="scientific">Papaver atlanticum</name>
    <dbReference type="NCBI Taxonomy" id="357466"/>
    <lineage>
        <taxon>Eukaryota</taxon>
        <taxon>Viridiplantae</taxon>
        <taxon>Streptophyta</taxon>
        <taxon>Embryophyta</taxon>
        <taxon>Tracheophyta</taxon>
        <taxon>Spermatophyta</taxon>
        <taxon>Magnoliopsida</taxon>
        <taxon>Ranunculales</taxon>
        <taxon>Papaveraceae</taxon>
        <taxon>Papaveroideae</taxon>
        <taxon>Papaver</taxon>
    </lineage>
</organism>
<accession>A0AAD4XAE6</accession>
<dbReference type="EMBL" id="JAJJMB010013076">
    <property type="protein sequence ID" value="KAI3871193.1"/>
    <property type="molecule type" value="Genomic_DNA"/>
</dbReference>
<comment type="caution">
    <text evidence="2">The sequence shown here is derived from an EMBL/GenBank/DDBJ whole genome shotgun (WGS) entry which is preliminary data.</text>
</comment>